<feature type="non-terminal residue" evidence="1">
    <location>
        <position position="155"/>
    </location>
</feature>
<reference evidence="1" key="1">
    <citation type="journal article" date="2023" name="IScience">
        <title>Live-bearing cockroach genome reveals convergent evolutionary mechanisms linked to viviparity in insects and beyond.</title>
        <authorList>
            <person name="Fouks B."/>
            <person name="Harrison M.C."/>
            <person name="Mikhailova A.A."/>
            <person name="Marchal E."/>
            <person name="English S."/>
            <person name="Carruthers M."/>
            <person name="Jennings E.C."/>
            <person name="Chiamaka E.L."/>
            <person name="Frigard R.A."/>
            <person name="Pippel M."/>
            <person name="Attardo G.M."/>
            <person name="Benoit J.B."/>
            <person name="Bornberg-Bauer E."/>
            <person name="Tobe S.S."/>
        </authorList>
    </citation>
    <scope>NUCLEOTIDE SEQUENCE</scope>
    <source>
        <strain evidence="1">Stay&amp;Tobe</strain>
    </source>
</reference>
<accession>A0AAD8AA21</accession>
<feature type="non-terminal residue" evidence="1">
    <location>
        <position position="1"/>
    </location>
</feature>
<gene>
    <name evidence="1" type="ORF">L9F63_013844</name>
</gene>
<protein>
    <submittedName>
        <fullName evidence="1">Uncharacterized protein</fullName>
    </submittedName>
</protein>
<dbReference type="EMBL" id="JASPKZ010002711">
    <property type="protein sequence ID" value="KAJ9594855.1"/>
    <property type="molecule type" value="Genomic_DNA"/>
</dbReference>
<reference evidence="1" key="2">
    <citation type="submission" date="2023-05" db="EMBL/GenBank/DDBJ databases">
        <authorList>
            <person name="Fouks B."/>
        </authorList>
    </citation>
    <scope>NUCLEOTIDE SEQUENCE</scope>
    <source>
        <strain evidence="1">Stay&amp;Tobe</strain>
        <tissue evidence="1">Testes</tissue>
    </source>
</reference>
<comment type="caution">
    <text evidence="1">The sequence shown here is derived from an EMBL/GenBank/DDBJ whole genome shotgun (WGS) entry which is preliminary data.</text>
</comment>
<dbReference type="AlphaFoldDB" id="A0AAD8AA21"/>
<keyword evidence="2" id="KW-1185">Reference proteome</keyword>
<dbReference type="Proteomes" id="UP001233999">
    <property type="component" value="Unassembled WGS sequence"/>
</dbReference>
<name>A0AAD8AA21_DIPPU</name>
<proteinExistence type="predicted"/>
<evidence type="ECO:0000313" key="1">
    <source>
        <dbReference type="EMBL" id="KAJ9594855.1"/>
    </source>
</evidence>
<organism evidence="1 2">
    <name type="scientific">Diploptera punctata</name>
    <name type="common">Pacific beetle cockroach</name>
    <dbReference type="NCBI Taxonomy" id="6984"/>
    <lineage>
        <taxon>Eukaryota</taxon>
        <taxon>Metazoa</taxon>
        <taxon>Ecdysozoa</taxon>
        <taxon>Arthropoda</taxon>
        <taxon>Hexapoda</taxon>
        <taxon>Insecta</taxon>
        <taxon>Pterygota</taxon>
        <taxon>Neoptera</taxon>
        <taxon>Polyneoptera</taxon>
        <taxon>Dictyoptera</taxon>
        <taxon>Blattodea</taxon>
        <taxon>Blaberoidea</taxon>
        <taxon>Blaberidae</taxon>
        <taxon>Diplopterinae</taxon>
        <taxon>Diploptera</taxon>
    </lineage>
</organism>
<sequence>TWHKIEYTLATNVNELIRTRALERERTVILVENPMCSWPTVVRWTLQTPGNAKIASRVMIVMKKEPFCATRFQIVPEILLALRRSLECFLGGLSCNYNYEIVRTATRTTLATMSLKGITILLNVFKPTFHSLRGPFLLNPMLCLCATVPLANETR</sequence>
<evidence type="ECO:0000313" key="2">
    <source>
        <dbReference type="Proteomes" id="UP001233999"/>
    </source>
</evidence>